<name>A0A6S7DV44_9BURK</name>
<sequence>MRADDPNLPYLRSIAEALGELRAQVVFVGGAVAGLLITDPLADPVRATRDVDAVLEANRGNFHRFEEALAARGFARDVGSDVICRWIHKVSGVLFDLMPVQPEVLGFSNRWYPYAVETAGPMDLGNGVTIKLMSAVAFVATKLEAFAGRGGGDFMNSHDLEDVLNIIDGREELAAELAVAPVELRQSVGAAFARLVKNPDFANVLPGLIAEPERADLIMERLNSFSQ</sequence>
<protein>
    <submittedName>
        <fullName evidence="1">Uncharacterized protein</fullName>
    </submittedName>
</protein>
<evidence type="ECO:0000313" key="1">
    <source>
        <dbReference type="EMBL" id="CAB3869095.1"/>
    </source>
</evidence>
<reference evidence="1 2" key="1">
    <citation type="submission" date="2020-04" db="EMBL/GenBank/DDBJ databases">
        <authorList>
            <person name="De Canck E."/>
        </authorList>
    </citation>
    <scope>NUCLEOTIDE SEQUENCE [LARGE SCALE GENOMIC DNA]</scope>
    <source>
        <strain evidence="1 2">LMG 26858</strain>
    </source>
</reference>
<dbReference type="RefSeq" id="WP_175207485.1">
    <property type="nucleotide sequence ID" value="NZ_CADILG010000017.1"/>
</dbReference>
<dbReference type="EMBL" id="CADILG010000017">
    <property type="protein sequence ID" value="CAB3869095.1"/>
    <property type="molecule type" value="Genomic_DNA"/>
</dbReference>
<dbReference type="Proteomes" id="UP000494117">
    <property type="component" value="Unassembled WGS sequence"/>
</dbReference>
<accession>A0A6S7DV44</accession>
<gene>
    <name evidence="1" type="ORF">LMG26858_02631</name>
</gene>
<organism evidence="1 2">
    <name type="scientific">Achromobacter anxifer</name>
    <dbReference type="NCBI Taxonomy" id="1287737"/>
    <lineage>
        <taxon>Bacteria</taxon>
        <taxon>Pseudomonadati</taxon>
        <taxon>Pseudomonadota</taxon>
        <taxon>Betaproteobacteria</taxon>
        <taxon>Burkholderiales</taxon>
        <taxon>Alcaligenaceae</taxon>
        <taxon>Achromobacter</taxon>
    </lineage>
</organism>
<proteinExistence type="predicted"/>
<keyword evidence="2" id="KW-1185">Reference proteome</keyword>
<evidence type="ECO:0000313" key="2">
    <source>
        <dbReference type="Proteomes" id="UP000494117"/>
    </source>
</evidence>
<dbReference type="AlphaFoldDB" id="A0A6S7DV44"/>